<evidence type="ECO:0000313" key="2">
    <source>
        <dbReference type="EMBL" id="EMS64164.1"/>
    </source>
</evidence>
<feature type="compositionally biased region" description="Basic and acidic residues" evidence="1">
    <location>
        <begin position="115"/>
        <end position="129"/>
    </location>
</feature>
<proteinExistence type="predicted"/>
<name>M8AT33_TRIUA</name>
<feature type="region of interest" description="Disordered" evidence="1">
    <location>
        <begin position="20"/>
        <end position="129"/>
    </location>
</feature>
<dbReference type="OMA" id="CKGEMGI"/>
<accession>M8AT33</accession>
<dbReference type="AlphaFoldDB" id="M8AT33"/>
<organism evidence="2">
    <name type="scientific">Triticum urartu</name>
    <name type="common">Red wild einkorn</name>
    <name type="synonym">Crithodium urartu</name>
    <dbReference type="NCBI Taxonomy" id="4572"/>
    <lineage>
        <taxon>Eukaryota</taxon>
        <taxon>Viridiplantae</taxon>
        <taxon>Streptophyta</taxon>
        <taxon>Embryophyta</taxon>
        <taxon>Tracheophyta</taxon>
        <taxon>Spermatophyta</taxon>
        <taxon>Magnoliopsida</taxon>
        <taxon>Liliopsida</taxon>
        <taxon>Poales</taxon>
        <taxon>Poaceae</taxon>
        <taxon>BOP clade</taxon>
        <taxon>Pooideae</taxon>
        <taxon>Triticodae</taxon>
        <taxon>Triticeae</taxon>
        <taxon>Triticinae</taxon>
        <taxon>Triticum</taxon>
    </lineage>
</organism>
<protein>
    <submittedName>
        <fullName evidence="2">Uncharacterized protein</fullName>
    </submittedName>
</protein>
<gene>
    <name evidence="2" type="ORF">TRIUR3_28858</name>
</gene>
<dbReference type="EMBL" id="KD059876">
    <property type="protein sequence ID" value="EMS64164.1"/>
    <property type="molecule type" value="Genomic_DNA"/>
</dbReference>
<evidence type="ECO:0000256" key="1">
    <source>
        <dbReference type="SAM" id="MobiDB-lite"/>
    </source>
</evidence>
<feature type="compositionally biased region" description="Basic and acidic residues" evidence="1">
    <location>
        <begin position="90"/>
        <end position="104"/>
    </location>
</feature>
<reference evidence="2" key="1">
    <citation type="journal article" date="2013" name="Nature">
        <title>Draft genome of the wheat A-genome progenitor Triticum urartu.</title>
        <authorList>
            <person name="Ling H.Q."/>
            <person name="Zhao S."/>
            <person name="Liu D."/>
            <person name="Wang J."/>
            <person name="Sun H."/>
            <person name="Zhang C."/>
            <person name="Fan H."/>
            <person name="Li D."/>
            <person name="Dong L."/>
            <person name="Tao Y."/>
            <person name="Gao C."/>
            <person name="Wu H."/>
            <person name="Li Y."/>
            <person name="Cui Y."/>
            <person name="Guo X."/>
            <person name="Zheng S."/>
            <person name="Wang B."/>
            <person name="Yu K."/>
            <person name="Liang Q."/>
            <person name="Yang W."/>
            <person name="Lou X."/>
            <person name="Chen J."/>
            <person name="Feng M."/>
            <person name="Jian J."/>
            <person name="Zhang X."/>
            <person name="Luo G."/>
            <person name="Jiang Y."/>
            <person name="Liu J."/>
            <person name="Wang Z."/>
            <person name="Sha Y."/>
            <person name="Zhang B."/>
            <person name="Wu H."/>
            <person name="Tang D."/>
            <person name="Shen Q."/>
            <person name="Xue P."/>
            <person name="Zou S."/>
            <person name="Wang X."/>
            <person name="Liu X."/>
            <person name="Wang F."/>
            <person name="Yang Y."/>
            <person name="An X."/>
            <person name="Dong Z."/>
            <person name="Zhang K."/>
            <person name="Zhang X."/>
            <person name="Luo M.C."/>
            <person name="Dvorak J."/>
            <person name="Tong Y."/>
            <person name="Wang J."/>
            <person name="Yang H."/>
            <person name="Li Z."/>
            <person name="Wang D."/>
            <person name="Zhang A."/>
            <person name="Wang J."/>
        </authorList>
    </citation>
    <scope>NUCLEOTIDE SEQUENCE</scope>
</reference>
<sequence length="129" mass="12890">MAPRWSSSSSKGVREVMAVAGLLEGAEQQEEGSSGAGGSWPVEDDVEKASGMDAPGGGGEGARRGEAGSSPAALGGIGRGGSSPGSRWKRGGEGDEGRKSDGCKGEMGIGLKESGGAREIEERERVRAG</sequence>